<dbReference type="PANTHER" id="PTHR34290">
    <property type="entry name" value="SI:CH73-390P7.2"/>
    <property type="match status" value="1"/>
</dbReference>
<organism evidence="1 2">
    <name type="scientific">Cymbomonas tetramitiformis</name>
    <dbReference type="NCBI Taxonomy" id="36881"/>
    <lineage>
        <taxon>Eukaryota</taxon>
        <taxon>Viridiplantae</taxon>
        <taxon>Chlorophyta</taxon>
        <taxon>Pyramimonadophyceae</taxon>
        <taxon>Pyramimonadales</taxon>
        <taxon>Pyramimonadaceae</taxon>
        <taxon>Cymbomonas</taxon>
    </lineage>
</organism>
<protein>
    <recommendedName>
        <fullName evidence="3">Thiol-disulfide oxidoreductase DCC</fullName>
    </recommendedName>
</protein>
<name>A0AAE0FKZ9_9CHLO</name>
<comment type="caution">
    <text evidence="1">The sequence shown here is derived from an EMBL/GenBank/DDBJ whole genome shotgun (WGS) entry which is preliminary data.</text>
</comment>
<dbReference type="GO" id="GO:0015035">
    <property type="term" value="F:protein-disulfide reductase activity"/>
    <property type="evidence" value="ECO:0007669"/>
    <property type="project" value="InterPro"/>
</dbReference>
<dbReference type="AlphaFoldDB" id="A0AAE0FKZ9"/>
<reference evidence="1 2" key="1">
    <citation type="journal article" date="2015" name="Genome Biol. Evol.">
        <title>Comparative Genomics of a Bacterivorous Green Alga Reveals Evolutionary Causalities and Consequences of Phago-Mixotrophic Mode of Nutrition.</title>
        <authorList>
            <person name="Burns J.A."/>
            <person name="Paasch A."/>
            <person name="Narechania A."/>
            <person name="Kim E."/>
        </authorList>
    </citation>
    <scope>NUCLEOTIDE SEQUENCE [LARGE SCALE GENOMIC DNA]</scope>
    <source>
        <strain evidence="1 2">PLY_AMNH</strain>
    </source>
</reference>
<dbReference type="InterPro" id="IPR044691">
    <property type="entry name" value="DCC1_Trx"/>
</dbReference>
<dbReference type="Proteomes" id="UP001190700">
    <property type="component" value="Unassembled WGS sequence"/>
</dbReference>
<dbReference type="EMBL" id="LGRX02016837">
    <property type="protein sequence ID" value="KAK3261538.1"/>
    <property type="molecule type" value="Genomic_DNA"/>
</dbReference>
<gene>
    <name evidence="1" type="ORF">CYMTET_29560</name>
</gene>
<dbReference type="Pfam" id="PF04134">
    <property type="entry name" value="DCC1-like"/>
    <property type="match status" value="1"/>
</dbReference>
<keyword evidence="2" id="KW-1185">Reference proteome</keyword>
<dbReference type="InterPro" id="IPR007263">
    <property type="entry name" value="DCC1-like"/>
</dbReference>
<dbReference type="PANTHER" id="PTHR34290:SF2">
    <property type="entry name" value="OS04G0668800 PROTEIN"/>
    <property type="match status" value="1"/>
</dbReference>
<evidence type="ECO:0000313" key="1">
    <source>
        <dbReference type="EMBL" id="KAK3261538.1"/>
    </source>
</evidence>
<sequence length="139" mass="15541">MLYDGDCPLCMREVNMLKDRNKAYGTIDFVDIAGDDYRPEDNQGIDFETGMAKIHAITKEGKILTGVPVFRQLYEAVGLGWVYGFLDIPGAATVAEKVYDFWAEYRLPVTGRPPLPVVLEARRQRTGEAESCSVDGRCD</sequence>
<accession>A0AAE0FKZ9</accession>
<proteinExistence type="predicted"/>
<evidence type="ECO:0000313" key="2">
    <source>
        <dbReference type="Proteomes" id="UP001190700"/>
    </source>
</evidence>
<evidence type="ECO:0008006" key="3">
    <source>
        <dbReference type="Google" id="ProtNLM"/>
    </source>
</evidence>